<sequence>MHSCFALPTTSLQRSAQKVPTQLSLWCSAFHSL</sequence>
<protein>
    <submittedName>
        <fullName evidence="1">Uncharacterized protein</fullName>
    </submittedName>
</protein>
<dbReference type="EMBL" id="GBXM01008625">
    <property type="protein sequence ID" value="JAH99952.1"/>
    <property type="molecule type" value="Transcribed_RNA"/>
</dbReference>
<name>A0A0E9XB29_ANGAN</name>
<dbReference type="AlphaFoldDB" id="A0A0E9XB29"/>
<accession>A0A0E9XB29</accession>
<evidence type="ECO:0000313" key="1">
    <source>
        <dbReference type="EMBL" id="JAH99952.1"/>
    </source>
</evidence>
<reference evidence="1" key="2">
    <citation type="journal article" date="2015" name="Fish Shellfish Immunol.">
        <title>Early steps in the European eel (Anguilla anguilla)-Vibrio vulnificus interaction in the gills: Role of the RtxA13 toxin.</title>
        <authorList>
            <person name="Callol A."/>
            <person name="Pajuelo D."/>
            <person name="Ebbesson L."/>
            <person name="Teles M."/>
            <person name="MacKenzie S."/>
            <person name="Amaro C."/>
        </authorList>
    </citation>
    <scope>NUCLEOTIDE SEQUENCE</scope>
</reference>
<proteinExistence type="predicted"/>
<reference evidence="1" key="1">
    <citation type="submission" date="2014-11" db="EMBL/GenBank/DDBJ databases">
        <authorList>
            <person name="Amaro Gonzalez C."/>
        </authorList>
    </citation>
    <scope>NUCLEOTIDE SEQUENCE</scope>
</reference>
<organism evidence="1">
    <name type="scientific">Anguilla anguilla</name>
    <name type="common">European freshwater eel</name>
    <name type="synonym">Muraena anguilla</name>
    <dbReference type="NCBI Taxonomy" id="7936"/>
    <lineage>
        <taxon>Eukaryota</taxon>
        <taxon>Metazoa</taxon>
        <taxon>Chordata</taxon>
        <taxon>Craniata</taxon>
        <taxon>Vertebrata</taxon>
        <taxon>Euteleostomi</taxon>
        <taxon>Actinopterygii</taxon>
        <taxon>Neopterygii</taxon>
        <taxon>Teleostei</taxon>
        <taxon>Anguilliformes</taxon>
        <taxon>Anguillidae</taxon>
        <taxon>Anguilla</taxon>
    </lineage>
</organism>